<keyword evidence="1" id="KW-0812">Transmembrane</keyword>
<feature type="transmembrane region" description="Helical" evidence="1">
    <location>
        <begin position="676"/>
        <end position="701"/>
    </location>
</feature>
<keyword evidence="1" id="KW-0472">Membrane</keyword>
<feature type="transmembrane region" description="Helical" evidence="1">
    <location>
        <begin position="1510"/>
        <end position="1538"/>
    </location>
</feature>
<feature type="transmembrane region" description="Helical" evidence="1">
    <location>
        <begin position="1592"/>
        <end position="1611"/>
    </location>
</feature>
<feature type="transmembrane region" description="Helical" evidence="1">
    <location>
        <begin position="590"/>
        <end position="615"/>
    </location>
</feature>
<reference evidence="2 3" key="1">
    <citation type="journal article" date="2014" name="Genome Biol. Evol.">
        <title>The secreted proteins of Achlya hypogyna and Thraustotheca clavata identify the ancestral oomycete secretome and reveal gene acquisitions by horizontal gene transfer.</title>
        <authorList>
            <person name="Misner I."/>
            <person name="Blouin N."/>
            <person name="Leonard G."/>
            <person name="Richards T.A."/>
            <person name="Lane C.E."/>
        </authorList>
    </citation>
    <scope>NUCLEOTIDE SEQUENCE [LARGE SCALE GENOMIC DNA]</scope>
    <source>
        <strain evidence="2 3">ATCC 34112</strain>
    </source>
</reference>
<feature type="transmembrane region" description="Helical" evidence="1">
    <location>
        <begin position="25"/>
        <end position="43"/>
    </location>
</feature>
<evidence type="ECO:0000256" key="1">
    <source>
        <dbReference type="SAM" id="Phobius"/>
    </source>
</evidence>
<feature type="transmembrane region" description="Helical" evidence="1">
    <location>
        <begin position="1650"/>
        <end position="1672"/>
    </location>
</feature>
<gene>
    <name evidence="2" type="ORF">THRCLA_11799</name>
</gene>
<protein>
    <submittedName>
        <fullName evidence="2">Uncharacterized protein</fullName>
    </submittedName>
</protein>
<keyword evidence="3" id="KW-1185">Reference proteome</keyword>
<keyword evidence="1" id="KW-1133">Transmembrane helix</keyword>
<feature type="transmembrane region" description="Helical" evidence="1">
    <location>
        <begin position="708"/>
        <end position="728"/>
    </location>
</feature>
<dbReference type="EMBL" id="JNBS01005019">
    <property type="protein sequence ID" value="OQR81364.1"/>
    <property type="molecule type" value="Genomic_DNA"/>
</dbReference>
<organism evidence="2 3">
    <name type="scientific">Thraustotheca clavata</name>
    <dbReference type="NCBI Taxonomy" id="74557"/>
    <lineage>
        <taxon>Eukaryota</taxon>
        <taxon>Sar</taxon>
        <taxon>Stramenopiles</taxon>
        <taxon>Oomycota</taxon>
        <taxon>Saprolegniomycetes</taxon>
        <taxon>Saprolegniales</taxon>
        <taxon>Achlyaceae</taxon>
        <taxon>Thraustotheca</taxon>
    </lineage>
</organism>
<feature type="transmembrane region" description="Helical" evidence="1">
    <location>
        <begin position="767"/>
        <end position="785"/>
    </location>
</feature>
<name>A0A1V9Y6N6_9STRA</name>
<comment type="caution">
    <text evidence="2">The sequence shown here is derived from an EMBL/GenBank/DDBJ whole genome shotgun (WGS) entry which is preliminary data.</text>
</comment>
<evidence type="ECO:0000313" key="2">
    <source>
        <dbReference type="EMBL" id="OQR81364.1"/>
    </source>
</evidence>
<accession>A0A1V9Y6N6</accession>
<dbReference type="OrthoDB" id="69024at2759"/>
<sequence length="1771" mass="198833">MGRTAIVPEQGCTTPRIKRSIHSQIIALLYVYSSLACGLWYLSIIQPTFNNDIWWAGYNVSGYQAFLIDITNNALTTMRSGPLDLFASTAVMPKQYNSPKPLFSIYPTYPWRVVLNETTSIEFSVTNLRTLSAQWSTRMMTQYCWVDFSQQWELGHTLARQNRCKEKYWTNGAVYLEAMLRNVEWGDFMGLWSGPGNEFTVAVQIAIEETTAGQQWLNTTSYAKNTTTIVEEISYWKSFHIAYYQLQWANKRGPGITESLLIQNAFGIQQQVTLKNMPLLTGTWSSEVLYWRFLNDIFVLQTYNRSMVRQSANFFALNISTSKPPVSFEVYQGICSSPDACTGQSALIHYQIGPFLSIDTYYLGVPSDLINIYSTFQNMLYSALQSNSTIRSMFTEMPEFTLYPIPPAWEDTKLTFYGGNPMCLHRKGTTFPQQSFTFSDACIGQPVLSFPMKRVALILAIGLIPDLDATAICATQPNQGCISLIHSAKNIISCLPAIENPPNTLATMGQVKANYMQFAMNGSTWVLLQQPLVTWPLFGFLSYINWIEGAREIISFEGDVSTTVLISNYYPKNDYTSDQDESSLKQATQIVTYFVLYTSFLLFSVAIVATAYALWNKLNFVPSNLIYFNRFSGSVWIGRPLQIIRGVTALCVLSTAPVELIFENGQSRLKLTPRPFWASVIIAGESTWVIYVVNDLLLLCFSPEFTRVFSPLSSLSVWLITFIIDALWPVNIKSSINRDCYCTDMDYQVHCSSGLIEIGSSRRLADLVIVQIIGIICSILIVFIFKKWILPLPRVQPPHSVAGVCTVYLTSVQEHEWVLDKVVCVLSGMIPLKIGGEHYIFDVMTWVFVHDAITYEKKPIAAPSTAQLGVNVITHEPKRTRSQFIVVVLGLTYMILSISGSVSYLSVSEVNLANDIWWAKFNITGTHVFLANWFNYQMYVNAVNPRFSLANASISQLGSFDTTNVLIQSPTNFGSYLQHAQLNALRNVIIGMRDMDACENAPWIFTQYCFVDFNQTWSLANTQQRFQRCKDMTANGAVYLETLLRNIRYEAWQPCWGNSFDIAIGNELQTTQSGKRFLEEIQSNKYNSVTEEVNYWKSFGIQTYDTEWQNFKKIGLISTYTVESAYGIIFPLTLQSTNGTYVFSQQTTFKGYWGLANDFAAISTNTSGIGGLSLIRSSPIFAFSNQTIESILVKSGNLSLPFSAGLELTRGLLGPFGSIDMYYIPVPRSTQSFARTLMDIIRLTSMASSESQIAYADLSVPDSMYPAPPPWLKSKWLSYGGSPLCSEIGLSSGATVSSGMLNLLSSNKLCSTSRTYCRVGPTTEYMVVSTIMAQLTTQSNFTAICAVDTASAGSCPSNMRQTVDYVNQHIILSEDLSSTLTDVLSQIRGLQIELMQFMRINASSPLTLQRYGLLQRDDEFAFSSWILLADWVLGGREVVKFVGDRGNITLITDNIVPAQQGVRAYEIPTSGATYARSAVQYITFLVIVIAGLTSFYIVRSYGHVEGRNMFSLGSVGGVVWIGRPLLFLRSITAIGILSTGTLELTFSGYISYLRVSSTPWYATLISANELTWLAAVVNDFMIAHTREYNRYYNAINVLLIWLTAGCLSIAIPPHHIASIAPTNETCSIVQMDFQIVCQSVSIQIGQLSRFIVLVLIVCFMNVVCYTATRCFVKNPMPAYARSVVLYAGAKYLFQHRSWIYNDMYYLDRASAVLNGLLTFRWHDVLYVLDIKTWRVFAVTIEPLPSDYPFLNHAMYAVPLKNVSERSVINVM</sequence>
<feature type="transmembrane region" description="Helical" evidence="1">
    <location>
        <begin position="1478"/>
        <end position="1498"/>
    </location>
</feature>
<proteinExistence type="predicted"/>
<feature type="transmembrane region" description="Helical" evidence="1">
    <location>
        <begin position="884"/>
        <end position="905"/>
    </location>
</feature>
<evidence type="ECO:0000313" key="3">
    <source>
        <dbReference type="Proteomes" id="UP000243217"/>
    </source>
</evidence>
<dbReference type="Proteomes" id="UP000243217">
    <property type="component" value="Unassembled WGS sequence"/>
</dbReference>